<dbReference type="InterPro" id="IPR003864">
    <property type="entry name" value="CSC1/OSCA1-like_7TM"/>
</dbReference>
<evidence type="ECO:0000259" key="10">
    <source>
        <dbReference type="Pfam" id="PF14703"/>
    </source>
</evidence>
<dbReference type="GO" id="GO:0005886">
    <property type="term" value="C:plasma membrane"/>
    <property type="evidence" value="ECO:0007669"/>
    <property type="project" value="TreeGrafter"/>
</dbReference>
<dbReference type="OrthoDB" id="2150324at2759"/>
<dbReference type="PANTHER" id="PTHR13018">
    <property type="entry name" value="PROBABLE MEMBRANE PROTEIN DUF221-RELATED"/>
    <property type="match status" value="1"/>
</dbReference>
<dbReference type="Pfam" id="PF14703">
    <property type="entry name" value="PHM7_cyt"/>
    <property type="match status" value="1"/>
</dbReference>
<keyword evidence="12" id="KW-1185">Reference proteome</keyword>
<dbReference type="InterPro" id="IPR032880">
    <property type="entry name" value="CSC1/OSCA1-like_N"/>
</dbReference>
<keyword evidence="5 7" id="KW-1133">Transmembrane helix</keyword>
<feature type="transmembrane region" description="Helical" evidence="7">
    <location>
        <begin position="567"/>
        <end position="588"/>
    </location>
</feature>
<comment type="similarity">
    <text evidence="2">Belongs to the CSC1 (TC 1.A.17) family.</text>
</comment>
<dbReference type="Proteomes" id="UP000193642">
    <property type="component" value="Unassembled WGS sequence"/>
</dbReference>
<feature type="transmembrane region" description="Helical" evidence="7">
    <location>
        <begin position="729"/>
        <end position="751"/>
    </location>
</feature>
<evidence type="ECO:0000313" key="12">
    <source>
        <dbReference type="Proteomes" id="UP000193642"/>
    </source>
</evidence>
<protein>
    <submittedName>
        <fullName evidence="11">DUF221-domain-containing protein</fullName>
    </submittedName>
</protein>
<feature type="transmembrane region" description="Helical" evidence="7">
    <location>
        <begin position="526"/>
        <end position="546"/>
    </location>
</feature>
<comment type="caution">
    <text evidence="11">The sequence shown here is derived from an EMBL/GenBank/DDBJ whole genome shotgun (WGS) entry which is preliminary data.</text>
</comment>
<proteinExistence type="inferred from homology"/>
<reference evidence="11 12" key="1">
    <citation type="submission" date="2016-07" db="EMBL/GenBank/DDBJ databases">
        <title>Pervasive Adenine N6-methylation of Active Genes in Fungi.</title>
        <authorList>
            <consortium name="DOE Joint Genome Institute"/>
            <person name="Mondo S.J."/>
            <person name="Dannebaum R.O."/>
            <person name="Kuo R.C."/>
            <person name="Labutti K."/>
            <person name="Haridas S."/>
            <person name="Kuo A."/>
            <person name="Salamov A."/>
            <person name="Ahrendt S.R."/>
            <person name="Lipzen A."/>
            <person name="Sullivan W."/>
            <person name="Andreopoulos W.B."/>
            <person name="Clum A."/>
            <person name="Lindquist E."/>
            <person name="Daum C."/>
            <person name="Ramamoorthy G.K."/>
            <person name="Gryganskyi A."/>
            <person name="Culley D."/>
            <person name="Magnuson J.K."/>
            <person name="James T.Y."/>
            <person name="O'Malley M.A."/>
            <person name="Stajich J.E."/>
            <person name="Spatafora J.W."/>
            <person name="Visel A."/>
            <person name="Grigoriev I.V."/>
        </authorList>
    </citation>
    <scope>NUCLEOTIDE SEQUENCE [LARGE SCALE GENOMIC DNA]</scope>
    <source>
        <strain evidence="11 12">JEL800</strain>
    </source>
</reference>
<evidence type="ECO:0000259" key="9">
    <source>
        <dbReference type="Pfam" id="PF13967"/>
    </source>
</evidence>
<feature type="transmembrane region" description="Helical" evidence="7">
    <location>
        <begin position="698"/>
        <end position="717"/>
    </location>
</feature>
<evidence type="ECO:0000256" key="2">
    <source>
        <dbReference type="ARBA" id="ARBA00007779"/>
    </source>
</evidence>
<name>A0A1Y2CT36_9FUNG</name>
<evidence type="ECO:0000256" key="7">
    <source>
        <dbReference type="SAM" id="Phobius"/>
    </source>
</evidence>
<feature type="domain" description="CSC1/OSCA1-like cytosolic" evidence="10">
    <location>
        <begin position="298"/>
        <end position="460"/>
    </location>
</feature>
<evidence type="ECO:0000313" key="11">
    <source>
        <dbReference type="EMBL" id="ORY50056.1"/>
    </source>
</evidence>
<dbReference type="Pfam" id="PF02714">
    <property type="entry name" value="RSN1_7TM"/>
    <property type="match status" value="1"/>
</dbReference>
<feature type="transmembrane region" description="Helical" evidence="7">
    <location>
        <begin position="473"/>
        <end position="493"/>
    </location>
</feature>
<dbReference type="STRING" id="329046.A0A1Y2CT36"/>
<gene>
    <name evidence="11" type="ORF">BCR33DRAFT_841407</name>
</gene>
<keyword evidence="4 7" id="KW-0812">Transmembrane</keyword>
<evidence type="ECO:0000256" key="1">
    <source>
        <dbReference type="ARBA" id="ARBA00004141"/>
    </source>
</evidence>
<dbReference type="GO" id="GO:0005227">
    <property type="term" value="F:calcium-activated cation channel activity"/>
    <property type="evidence" value="ECO:0007669"/>
    <property type="project" value="InterPro"/>
</dbReference>
<dbReference type="InterPro" id="IPR045122">
    <property type="entry name" value="Csc1-like"/>
</dbReference>
<feature type="transmembrane region" description="Helical" evidence="7">
    <location>
        <begin position="12"/>
        <end position="34"/>
    </location>
</feature>
<dbReference type="AlphaFoldDB" id="A0A1Y2CT36"/>
<feature type="transmembrane region" description="Helical" evidence="7">
    <location>
        <begin position="771"/>
        <end position="790"/>
    </location>
</feature>
<keyword evidence="6 7" id="KW-0472">Membrane</keyword>
<evidence type="ECO:0000256" key="4">
    <source>
        <dbReference type="ARBA" id="ARBA00022692"/>
    </source>
</evidence>
<keyword evidence="3" id="KW-0813">Transport</keyword>
<dbReference type="InterPro" id="IPR027815">
    <property type="entry name" value="CSC1/OSCA1-like_cyt"/>
</dbReference>
<feature type="domain" description="CSC1/OSCA1-like 7TM region" evidence="8">
    <location>
        <begin position="471"/>
        <end position="745"/>
    </location>
</feature>
<sequence>MVKAEGDFSILGVITSFLIQLLVAFACIIGFSILRPANKVVYQPKLKFASEDKRPTPLKSDPTAWITPIVREDSAKAVHQLGVDSVIFLKFVKYCFVLFCGISALGIPYMAVNANFERITGQQADIGFNNTELVAVKSAAAAVPVVNKTTTAFVPTATAIVVNGTVIGVASVSVTAVDVATVTATATAIGAVSNTVTGSAGAPTITALSTSSFGLLRARDSNSKDIDNSNLTVIFASSLNTLSINQLDVSSPWYWLPTMLTWVVSLSVYFMLYRLSVVYSVYRKGFFESAEFQQSLRHKTLLITNLNESLRSEASLAKFMSSRKDLDIPTQTVINRRVPHLTKLITEHEKLTKKLESVLNKYLADPNNIPAKRPTLNIGNDPFLGDSLNELEEKIYFLRAQPDSEHPVTSAAFVSYDNVVASHEAAQSFTLDSLGSKKKKNVALLNAKLSPQFDDILWENIGIPQAERYTRRMFALGLTVGISVGWVLLSGFITSLSNLSNFFAHNQAALDWLAANPKVKDFLQSYLAPILLAVLNFLLPIVLRITTVLQGAKSHAGAERSVLYKLFTFYMIQIFLFAAVSALITAYYQPQPAGVSITDEFKLQVTGAITGLANNSNFYITLLASYYAGYGIEIIQGVPLVLSFIKRRFFKLTPRENFELNKPPVFDFTRVYGTLLIAFTIALTFSIVAPIILPFAALFFGLVFVVMKYQLMYVYAVKNESHGSYFLKIFNLLLFSTGFFQFLTLTVIFAANIARNKSKNDDSTTFRQWMIVAPLPFLTIAIWVCARLWLLPKAMYCTSVLTVNTLRPRRGSSSEGSTHQLEVSDTSTIASDLEEKVLNPALVKPLMKVWVAQKSAHLLPKLYTPRYANIDEYENEHPEVAWEVELHQHTERRG</sequence>
<dbReference type="PROSITE" id="PS51257">
    <property type="entry name" value="PROKAR_LIPOPROTEIN"/>
    <property type="match status" value="1"/>
</dbReference>
<accession>A0A1Y2CT36</accession>
<feature type="domain" description="CSC1/OSCA1-like N-terminal transmembrane" evidence="9">
    <location>
        <begin position="13"/>
        <end position="136"/>
    </location>
</feature>
<dbReference type="PANTHER" id="PTHR13018:SF139">
    <property type="entry name" value="PHOSPHATE METABOLISM PROTEIN 7"/>
    <property type="match status" value="1"/>
</dbReference>
<feature type="transmembrane region" description="Helical" evidence="7">
    <location>
        <begin position="671"/>
        <end position="692"/>
    </location>
</feature>
<dbReference type="Pfam" id="PF13967">
    <property type="entry name" value="RSN1_TM"/>
    <property type="match status" value="1"/>
</dbReference>
<evidence type="ECO:0000256" key="5">
    <source>
        <dbReference type="ARBA" id="ARBA00022989"/>
    </source>
</evidence>
<dbReference type="EMBL" id="MCGO01000008">
    <property type="protein sequence ID" value="ORY50056.1"/>
    <property type="molecule type" value="Genomic_DNA"/>
</dbReference>
<evidence type="ECO:0000256" key="6">
    <source>
        <dbReference type="ARBA" id="ARBA00023136"/>
    </source>
</evidence>
<organism evidence="11 12">
    <name type="scientific">Rhizoclosmatium globosum</name>
    <dbReference type="NCBI Taxonomy" id="329046"/>
    <lineage>
        <taxon>Eukaryota</taxon>
        <taxon>Fungi</taxon>
        <taxon>Fungi incertae sedis</taxon>
        <taxon>Chytridiomycota</taxon>
        <taxon>Chytridiomycota incertae sedis</taxon>
        <taxon>Chytridiomycetes</taxon>
        <taxon>Chytridiales</taxon>
        <taxon>Chytriomycetaceae</taxon>
        <taxon>Rhizoclosmatium</taxon>
    </lineage>
</organism>
<evidence type="ECO:0000256" key="3">
    <source>
        <dbReference type="ARBA" id="ARBA00022448"/>
    </source>
</evidence>
<feature type="transmembrane region" description="Helical" evidence="7">
    <location>
        <begin position="624"/>
        <end position="645"/>
    </location>
</feature>
<evidence type="ECO:0000259" key="8">
    <source>
        <dbReference type="Pfam" id="PF02714"/>
    </source>
</evidence>
<comment type="subcellular location">
    <subcellularLocation>
        <location evidence="1">Membrane</location>
        <topology evidence="1">Multi-pass membrane protein</topology>
    </subcellularLocation>
</comment>
<feature type="transmembrane region" description="Helical" evidence="7">
    <location>
        <begin position="91"/>
        <end position="112"/>
    </location>
</feature>
<feature type="transmembrane region" description="Helical" evidence="7">
    <location>
        <begin position="253"/>
        <end position="273"/>
    </location>
</feature>